<dbReference type="EMBL" id="CP001349">
    <property type="protein sequence ID" value="ACL57747.1"/>
    <property type="molecule type" value="Genomic_DNA"/>
</dbReference>
<sequence>MTADSPARIQHAPPIPDKNYNKSVYTSIGYIVNTDGSNPSSRFPPTNQDLTTPINIRNALDALTTQAYTNAKAAGISVYTIGFSTPSDSIDDKGLSLLSNCASSSSQAFVANDANTLISAFNQIAKSVGSLRLTR</sequence>
<dbReference type="AlphaFoldDB" id="B8IFL2"/>
<dbReference type="InterPro" id="IPR036465">
    <property type="entry name" value="vWFA_dom_sf"/>
</dbReference>
<dbReference type="Gene3D" id="3.40.50.410">
    <property type="entry name" value="von Willebrand factor, type A domain"/>
    <property type="match status" value="1"/>
</dbReference>
<dbReference type="RefSeq" id="WP_015929422.1">
    <property type="nucleotide sequence ID" value="NC_011894.1"/>
</dbReference>
<dbReference type="STRING" id="460265.Mnod_2796"/>
<dbReference type="SUPFAM" id="SSF53300">
    <property type="entry name" value="vWA-like"/>
    <property type="match status" value="1"/>
</dbReference>
<dbReference type="OrthoDB" id="7522752at2"/>
<dbReference type="Proteomes" id="UP000008207">
    <property type="component" value="Chromosome"/>
</dbReference>
<protein>
    <recommendedName>
        <fullName evidence="3">VWFA domain-containing protein</fullName>
    </recommendedName>
</protein>
<evidence type="ECO:0000313" key="2">
    <source>
        <dbReference type="Proteomes" id="UP000008207"/>
    </source>
</evidence>
<evidence type="ECO:0008006" key="3">
    <source>
        <dbReference type="Google" id="ProtNLM"/>
    </source>
</evidence>
<reference evidence="1 2" key="1">
    <citation type="submission" date="2009-01" db="EMBL/GenBank/DDBJ databases">
        <title>Complete sequence of chromosome of Methylobacterium nodulans ORS 2060.</title>
        <authorList>
            <consortium name="US DOE Joint Genome Institute"/>
            <person name="Lucas S."/>
            <person name="Copeland A."/>
            <person name="Lapidus A."/>
            <person name="Glavina del Rio T."/>
            <person name="Dalin E."/>
            <person name="Tice H."/>
            <person name="Bruce D."/>
            <person name="Goodwin L."/>
            <person name="Pitluck S."/>
            <person name="Sims D."/>
            <person name="Brettin T."/>
            <person name="Detter J.C."/>
            <person name="Han C."/>
            <person name="Larimer F."/>
            <person name="Land M."/>
            <person name="Hauser L."/>
            <person name="Kyrpides N."/>
            <person name="Ivanova N."/>
            <person name="Marx C.J."/>
            <person name="Richardson P."/>
        </authorList>
    </citation>
    <scope>NUCLEOTIDE SEQUENCE [LARGE SCALE GENOMIC DNA]</scope>
    <source>
        <strain evidence="2">LMG 21967 / CNCM I-2342 / ORS 2060</strain>
    </source>
</reference>
<dbReference type="KEGG" id="mno:Mnod_2796"/>
<proteinExistence type="predicted"/>
<organism evidence="1 2">
    <name type="scientific">Methylobacterium nodulans (strain LMG 21967 / CNCM I-2342 / ORS 2060)</name>
    <dbReference type="NCBI Taxonomy" id="460265"/>
    <lineage>
        <taxon>Bacteria</taxon>
        <taxon>Pseudomonadati</taxon>
        <taxon>Pseudomonadota</taxon>
        <taxon>Alphaproteobacteria</taxon>
        <taxon>Hyphomicrobiales</taxon>
        <taxon>Methylobacteriaceae</taxon>
        <taxon>Methylobacterium</taxon>
    </lineage>
</organism>
<keyword evidence="2" id="KW-1185">Reference proteome</keyword>
<dbReference type="HOGENOM" id="CLU_1883333_0_0_5"/>
<name>B8IFL2_METNO</name>
<accession>B8IFL2</accession>
<gene>
    <name evidence="1" type="ordered locus">Mnod_2796</name>
</gene>
<evidence type="ECO:0000313" key="1">
    <source>
        <dbReference type="EMBL" id="ACL57747.1"/>
    </source>
</evidence>